<gene>
    <name evidence="11" type="ORF">NEQG_01998</name>
</gene>
<dbReference type="OrthoDB" id="364513at2759"/>
<evidence type="ECO:0000256" key="8">
    <source>
        <dbReference type="ARBA" id="ARBA00023242"/>
    </source>
</evidence>
<feature type="domain" description="Transcription factor Tfb2 C-terminal" evidence="10">
    <location>
        <begin position="327"/>
        <end position="394"/>
    </location>
</feature>
<dbReference type="AlphaFoldDB" id="I3EFC9"/>
<dbReference type="VEuPathDB" id="MicrosporidiaDB:NEQG_01998"/>
<evidence type="ECO:0000313" key="11">
    <source>
        <dbReference type="EMBL" id="EIJ87926.1"/>
    </source>
</evidence>
<proteinExistence type="inferred from homology"/>
<dbReference type="EMBL" id="GL870880">
    <property type="protein sequence ID" value="EIJ87926.1"/>
    <property type="molecule type" value="Genomic_DNA"/>
</dbReference>
<dbReference type="GO" id="GO:0005675">
    <property type="term" value="C:transcription factor TFIIH holo complex"/>
    <property type="evidence" value="ECO:0007669"/>
    <property type="project" value="TreeGrafter"/>
</dbReference>
<evidence type="ECO:0000256" key="5">
    <source>
        <dbReference type="ARBA" id="ARBA00023015"/>
    </source>
</evidence>
<dbReference type="GO" id="GO:0003690">
    <property type="term" value="F:double-stranded DNA binding"/>
    <property type="evidence" value="ECO:0007669"/>
    <property type="project" value="TreeGrafter"/>
</dbReference>
<dbReference type="PANTHER" id="PTHR13152:SF0">
    <property type="entry name" value="GENERAL TRANSCRIPTION FACTOR IIH SUBUNIT 4"/>
    <property type="match status" value="1"/>
</dbReference>
<reference evidence="11" key="1">
    <citation type="submission" date="2011-01" db="EMBL/GenBank/DDBJ databases">
        <title>The Genome Sequence of Nematocida parisii strain ERTm3.</title>
        <authorList>
            <consortium name="The Broad Institute Genome Sequencing Platform"/>
            <consortium name="The Broad Institute Genome Sequencing Center for Infectious Disease"/>
            <person name="Cuomo C."/>
            <person name="Troemel E."/>
            <person name="Young S.K."/>
            <person name="Zeng Q."/>
            <person name="Gargeya S."/>
            <person name="Fitzgerald M."/>
            <person name="Haas B."/>
            <person name="Abouelleil A."/>
            <person name="Alvarado L."/>
            <person name="Arachchi H.M."/>
            <person name="Berlin A."/>
            <person name="Chapman S.B."/>
            <person name="Gearin G."/>
            <person name="Goldberg J."/>
            <person name="Griggs A."/>
            <person name="Gujja S."/>
            <person name="Hansen M."/>
            <person name="Heiman D."/>
            <person name="Howarth C."/>
            <person name="Larimer J."/>
            <person name="Lui A."/>
            <person name="MacDonald P.J.P."/>
            <person name="McCowen C."/>
            <person name="Montmayeur A."/>
            <person name="Murphy C."/>
            <person name="Neiman D."/>
            <person name="Pearson M."/>
            <person name="Priest M."/>
            <person name="Roberts A."/>
            <person name="Saif S."/>
            <person name="Shea T."/>
            <person name="Sisk P."/>
            <person name="Stolte C."/>
            <person name="Sykes S."/>
            <person name="Wortman J."/>
            <person name="Nusbaum C."/>
            <person name="Birren B."/>
        </authorList>
    </citation>
    <scope>NUCLEOTIDE SEQUENCE</scope>
    <source>
        <strain evidence="11">ERTm3</strain>
    </source>
</reference>
<evidence type="ECO:0000256" key="1">
    <source>
        <dbReference type="ARBA" id="ARBA00002817"/>
    </source>
</evidence>
<dbReference type="Pfam" id="PF03849">
    <property type="entry name" value="Tfb2"/>
    <property type="match status" value="1"/>
</dbReference>
<dbReference type="OMA" id="MIVFEMG"/>
<evidence type="ECO:0000259" key="10">
    <source>
        <dbReference type="Pfam" id="PF18307"/>
    </source>
</evidence>
<evidence type="ECO:0000256" key="4">
    <source>
        <dbReference type="ARBA" id="ARBA00022763"/>
    </source>
</evidence>
<comment type="function">
    <text evidence="1">Component of the general transcription and DNA repair factor IIH (TFIIH) core complex, which is involved in general and transcription-coupled nucleotide excision repair (NER) of damaged DNA and, when complexed to TFIIK, in RNA transcription by RNA polymerase II. In NER, TFIIH acts by opening DNA around the lesion to allow the excision of the damaged oligonucleotide and its replacement by a new DNA fragment. In transcription, TFIIH has an essential role in transcription initiation. When the pre-initiation complex (PIC) has been established, TFIIH is required for promoter opening and promoter escape. Phosphorylation of the C-terminal tail (CTD) of the largest subunit of RNA polymerase II by the kinase module TFIIK controls the initiation of transcription.</text>
</comment>
<dbReference type="InParanoid" id="I3EFC9"/>
<name>I3EFC9_NEMP3</name>
<comment type="subcellular location">
    <subcellularLocation>
        <location evidence="2 9">Nucleus</location>
    </subcellularLocation>
</comment>
<comment type="similarity">
    <text evidence="3 9">Belongs to the TFB2 family.</text>
</comment>
<dbReference type="FunCoup" id="I3EFC9">
    <property type="interactions" value="90"/>
</dbReference>
<protein>
    <recommendedName>
        <fullName evidence="9">RNA polymerase II transcription factor B subunit 2</fullName>
    </recommendedName>
</protein>
<dbReference type="InterPro" id="IPR040662">
    <property type="entry name" value="Tfb2_C"/>
</dbReference>
<dbReference type="STRING" id="935791.I3EFC9"/>
<evidence type="ECO:0000256" key="6">
    <source>
        <dbReference type="ARBA" id="ARBA00023163"/>
    </source>
</evidence>
<organism evidence="11 12">
    <name type="scientific">Nematocida parisii (strain ERTm3)</name>
    <name type="common">Nematode killer fungus</name>
    <dbReference type="NCBI Taxonomy" id="935791"/>
    <lineage>
        <taxon>Eukaryota</taxon>
        <taxon>Fungi</taxon>
        <taxon>Fungi incertae sedis</taxon>
        <taxon>Microsporidia</taxon>
        <taxon>Nematocida</taxon>
    </lineage>
</organism>
<dbReference type="GO" id="GO:0001671">
    <property type="term" value="F:ATPase activator activity"/>
    <property type="evidence" value="ECO:0007669"/>
    <property type="project" value="InterPro"/>
</dbReference>
<evidence type="ECO:0000256" key="2">
    <source>
        <dbReference type="ARBA" id="ARBA00004123"/>
    </source>
</evidence>
<dbReference type="GO" id="GO:0006289">
    <property type="term" value="P:nucleotide-excision repair"/>
    <property type="evidence" value="ECO:0007669"/>
    <property type="project" value="InterPro"/>
</dbReference>
<evidence type="ECO:0000256" key="3">
    <source>
        <dbReference type="ARBA" id="ARBA00007132"/>
    </source>
</evidence>
<evidence type="ECO:0000256" key="9">
    <source>
        <dbReference type="RuleBase" id="RU364024"/>
    </source>
</evidence>
<accession>I3EFC9</accession>
<keyword evidence="12" id="KW-1185">Reference proteome</keyword>
<dbReference type="PANTHER" id="PTHR13152">
    <property type="entry name" value="TFIIH, POLYPEPTIDE 4"/>
    <property type="match status" value="1"/>
</dbReference>
<evidence type="ECO:0000256" key="7">
    <source>
        <dbReference type="ARBA" id="ARBA00023204"/>
    </source>
</evidence>
<dbReference type="Gene3D" id="3.30.70.2610">
    <property type="match status" value="1"/>
</dbReference>
<dbReference type="GO" id="GO:0000439">
    <property type="term" value="C:transcription factor TFIIH core complex"/>
    <property type="evidence" value="ECO:0007669"/>
    <property type="project" value="InterPro"/>
</dbReference>
<sequence length="398" mass="46559">MEECPISMFLERIKELPDDKKHRADVLLAIFKLLNESEKRALFSLMTSNISVRRVQGDHVRKLLLLEILSVESEYYVLNNEIRKRVLLACTKPVEERVLVKVDAPVSELLHKEKGAASSEVYSNMLYKTISCKPDANTTIRRLMLNTKIINKEGLTHKGFNFLLTGKKRQLWTLLLAHIQEDPETAENEILVLCELLVKDPKRTYAVDRSQKSKLLGLFESLGLIFFEKGLVKFSPTFSLLFDDEEGAEKFLVLESNFRLYIYSNRPLDTFIISLFSIKSREFPNMMVAMINEDSIRQALMHGITAGQIRVYLNQNSMYEINENVIEQIRLWEKRMNRIHSWESYIFSNFLNYKDFLLVESYCENNNIDHRSYREKRMLVVGIENYESVKSFIRVSIK</sequence>
<keyword evidence="4 9" id="KW-0227">DNA damage</keyword>
<dbReference type="HOGENOM" id="CLU_027280_4_0_1"/>
<dbReference type="Pfam" id="PF18307">
    <property type="entry name" value="Tfb2_C"/>
    <property type="match status" value="1"/>
</dbReference>
<comment type="function">
    <text evidence="9">Component of the general transcription and DNA repair factor IIH (TFIIH) core complex which is involved in general and transcription-coupled nucleotide excision repair (NER) of damaged DNA.</text>
</comment>
<keyword evidence="7 9" id="KW-0234">DNA repair</keyword>
<keyword evidence="8 9" id="KW-0539">Nucleus</keyword>
<dbReference type="InterPro" id="IPR004598">
    <property type="entry name" value="TFIIH_p52/Tfb2"/>
</dbReference>
<keyword evidence="5 9" id="KW-0805">Transcription regulation</keyword>
<evidence type="ECO:0000313" key="12">
    <source>
        <dbReference type="Proteomes" id="UP000002872"/>
    </source>
</evidence>
<keyword evidence="6 9" id="KW-0804">Transcription</keyword>
<dbReference type="Proteomes" id="UP000002872">
    <property type="component" value="Unassembled WGS sequence"/>
</dbReference>